<organism evidence="4 5">
    <name type="scientific">Drosophila arizonae</name>
    <name type="common">Fruit fly</name>
    <dbReference type="NCBI Taxonomy" id="7263"/>
    <lineage>
        <taxon>Eukaryota</taxon>
        <taxon>Metazoa</taxon>
        <taxon>Ecdysozoa</taxon>
        <taxon>Arthropoda</taxon>
        <taxon>Hexapoda</taxon>
        <taxon>Insecta</taxon>
        <taxon>Pterygota</taxon>
        <taxon>Neoptera</taxon>
        <taxon>Endopterygota</taxon>
        <taxon>Diptera</taxon>
        <taxon>Brachycera</taxon>
        <taxon>Muscomorpha</taxon>
        <taxon>Ephydroidea</taxon>
        <taxon>Drosophilidae</taxon>
        <taxon>Drosophila</taxon>
    </lineage>
</organism>
<dbReference type="PANTHER" id="PTHR11161">
    <property type="entry name" value="O-ACYLTRANSFERASE"/>
    <property type="match status" value="1"/>
</dbReference>
<protein>
    <submittedName>
        <fullName evidence="5">Uncharacterized protein LOC108618809</fullName>
    </submittedName>
</protein>
<feature type="transmembrane region" description="Helical" evidence="2">
    <location>
        <begin position="714"/>
        <end position="734"/>
    </location>
</feature>
<feature type="domain" description="Nose resistant-to-fluoxetine protein N-terminal" evidence="3">
    <location>
        <begin position="134"/>
        <end position="292"/>
    </location>
</feature>
<feature type="compositionally biased region" description="Low complexity" evidence="1">
    <location>
        <begin position="97"/>
        <end position="109"/>
    </location>
</feature>
<feature type="region of interest" description="Disordered" evidence="1">
    <location>
        <begin position="838"/>
        <end position="875"/>
    </location>
</feature>
<feature type="transmembrane region" description="Helical" evidence="2">
    <location>
        <begin position="603"/>
        <end position="620"/>
    </location>
</feature>
<evidence type="ECO:0000256" key="2">
    <source>
        <dbReference type="SAM" id="Phobius"/>
    </source>
</evidence>
<reference evidence="4" key="2">
    <citation type="journal article" date="2016" name="G3 (Bethesda)">
        <title>Genome Evolution in Three Species of Cactophilic Drosophila.</title>
        <authorList>
            <person name="Sanchez-Flores A."/>
            <person name="Penazola F."/>
            <person name="Carpinteyro-Ponce J."/>
            <person name="Nazario-Yepiz N."/>
            <person name="Abreu-Goodger C."/>
            <person name="Machado C.A."/>
            <person name="Markow T.A."/>
        </authorList>
    </citation>
    <scope>NUCLEOTIDE SEQUENCE [LARGE SCALE GENOMIC DNA]</scope>
</reference>
<evidence type="ECO:0000313" key="5">
    <source>
        <dbReference type="RefSeq" id="XP_017870461.1"/>
    </source>
</evidence>
<sequence>MSDNEEQPKEKGKAKEESQYPNMLSWLHWLTDSSGDAAADEPQRGKKERRKAEKSDIDWFTYLKRWPFNSIFPEPPRSETRQRERSRSAPDARGELSHQQQQQQGQQSKSQEEYLELLIHSLPAFIGNVSQARSGECHQQLELLHHQLRAHKLWTLQMLDATGKIGAGLLRGNINQFGDFDQCTRVSTAVKSSSRQPIRVHGKYCLAQIEMRSTASSLKEALHLLHGRGLWHGHLKNPKHFAPRYNIANWGICLPHGCSAHVVQGIIEASLRPYNDTGIEFHIDARDEHCSTRQRKSFAKLMAKDSYLATGILGIGALGCTCLLALIWEHWDWISAKLRLHSGNGTVEDKAEAGAEANRVEEVESEQAEETEEKPTEEQETETETEQTQPEQLTPALHVRLLSAFSPRLTFEKLASLDHPDVEFPLIHLLRLLAVLLIYVNLKFMMAGHLPITNRDAFVEAVNGYWSLAYRIPLLHGDLLLLLSGFLVAYQLSHEMEQTCRLSFLRNVSAKACRYVPSILAVLGFQAWVLPHLGSGPLWSLLVGENARLCEQSLWRNALSLQNTGDVEEMCSPITIQMSLEVQLYLLGALVVWLYFTDPEAGFFLCGAFHAVSVAARYARTQRDYLAPSLFHGIGISKFYRTGNLIYGSPVARATAYLLGIGAGLLFRSESGSFGIGTRYRRVGWTLAMLGIGWCFWAAAAGMRSKYVYRSTEAAAYLAWSPLILGLGVCWALLMAPLDRSMLERHPNIARPVLILSRIQIPLQLATYTVVLWNTASVKEPQQFQVSDLLSLPELLCIVCFALAVAFLIDFPAQQIGYLLLDIIFSDVLLSNSKDNAAAVDSAEPAEADKPDSPEPIESIWSSESEPEEEKSNDK</sequence>
<dbReference type="InterPro" id="IPR052728">
    <property type="entry name" value="O2_lipid_transport_reg"/>
</dbReference>
<reference evidence="4" key="1">
    <citation type="journal article" date="1997" name="Nucleic Acids Res.">
        <title>tRNAscan-SE: a program for improved detection of transfer RNA genes in genomic sequence.</title>
        <authorList>
            <person name="Lowe T.M."/>
            <person name="Eddy S.R."/>
        </authorList>
    </citation>
    <scope>NUCLEOTIDE SEQUENCE [LARGE SCALE GENOMIC DNA]</scope>
</reference>
<dbReference type="Proteomes" id="UP000694904">
    <property type="component" value="Chromosome X"/>
</dbReference>
<evidence type="ECO:0000313" key="4">
    <source>
        <dbReference type="Proteomes" id="UP000694904"/>
    </source>
</evidence>
<feature type="compositionally biased region" description="Basic and acidic residues" evidence="1">
    <location>
        <begin position="76"/>
        <end position="96"/>
    </location>
</feature>
<gene>
    <name evidence="5" type="primary">LOC108618809</name>
</gene>
<feature type="region of interest" description="Disordered" evidence="1">
    <location>
        <begin position="24"/>
        <end position="53"/>
    </location>
</feature>
<keyword evidence="4" id="KW-1185">Reference proteome</keyword>
<dbReference type="InterPro" id="IPR006621">
    <property type="entry name" value="Nose-resist-to-fluoxetine_N"/>
</dbReference>
<feature type="compositionally biased region" description="Basic and acidic residues" evidence="1">
    <location>
        <begin position="349"/>
        <end position="362"/>
    </location>
</feature>
<evidence type="ECO:0000259" key="3">
    <source>
        <dbReference type="SMART" id="SM00703"/>
    </source>
</evidence>
<dbReference type="PANTHER" id="PTHR11161:SF4">
    <property type="entry name" value="DROP DEAD"/>
    <property type="match status" value="1"/>
</dbReference>
<dbReference type="RefSeq" id="XP_017870461.1">
    <property type="nucleotide sequence ID" value="XM_018014972.1"/>
</dbReference>
<feature type="transmembrane region" description="Helical" evidence="2">
    <location>
        <begin position="645"/>
        <end position="667"/>
    </location>
</feature>
<feature type="transmembrane region" description="Helical" evidence="2">
    <location>
        <begin position="793"/>
        <end position="811"/>
    </location>
</feature>
<proteinExistence type="predicted"/>
<evidence type="ECO:0000256" key="1">
    <source>
        <dbReference type="SAM" id="MobiDB-lite"/>
    </source>
</evidence>
<dbReference type="SMART" id="SM00703">
    <property type="entry name" value="NRF"/>
    <property type="match status" value="1"/>
</dbReference>
<keyword evidence="2" id="KW-1133">Transmembrane helix</keyword>
<feature type="transmembrane region" description="Helical" evidence="2">
    <location>
        <begin position="683"/>
        <end position="702"/>
    </location>
</feature>
<reference evidence="5" key="3">
    <citation type="submission" date="2025-08" db="UniProtKB">
        <authorList>
            <consortium name="RefSeq"/>
        </authorList>
    </citation>
    <scope>IDENTIFICATION</scope>
    <source>
        <tissue evidence="5">Whole organism</tissue>
    </source>
</reference>
<dbReference type="Pfam" id="PF20146">
    <property type="entry name" value="NRF"/>
    <property type="match status" value="1"/>
</dbReference>
<name>A0ABM1PTC5_DROAR</name>
<feature type="transmembrane region" description="Helical" evidence="2">
    <location>
        <begin position="512"/>
        <end position="530"/>
    </location>
</feature>
<feature type="transmembrane region" description="Helical" evidence="2">
    <location>
        <begin position="307"/>
        <end position="328"/>
    </location>
</feature>
<accession>A0ABM1PTC5</accession>
<feature type="region of interest" description="Disordered" evidence="1">
    <location>
        <begin position="71"/>
        <end position="110"/>
    </location>
</feature>
<feature type="transmembrane region" description="Helical" evidence="2">
    <location>
        <begin position="429"/>
        <end position="452"/>
    </location>
</feature>
<feature type="compositionally biased region" description="Basic and acidic residues" evidence="1">
    <location>
        <begin position="41"/>
        <end position="53"/>
    </location>
</feature>
<keyword evidence="2" id="KW-0472">Membrane</keyword>
<feature type="compositionally biased region" description="Acidic residues" evidence="1">
    <location>
        <begin position="363"/>
        <end position="372"/>
    </location>
</feature>
<dbReference type="GeneID" id="108618809"/>
<feature type="region of interest" description="Disordered" evidence="1">
    <location>
        <begin position="349"/>
        <end position="392"/>
    </location>
</feature>
<keyword evidence="2" id="KW-0812">Transmembrane</keyword>
<feature type="transmembrane region" description="Helical" evidence="2">
    <location>
        <begin position="472"/>
        <end position="492"/>
    </location>
</feature>